<gene>
    <name evidence="2" type="ORF">RsY01_820</name>
</gene>
<proteinExistence type="predicted"/>
<dbReference type="RefSeq" id="WP_094784292.1">
    <property type="nucleotide sequence ID" value="NZ_BEDT01000002.1"/>
</dbReference>
<reference evidence="3" key="1">
    <citation type="submission" date="2017-08" db="EMBL/GenBank/DDBJ databases">
        <title>Draft genome sequence of Lactococcus sp. strain Rs-Y01, isolated from the gut of the lower termite Reticulitermes speratus.</title>
        <authorList>
            <person name="Ohkuma M."/>
            <person name="Yuki M."/>
        </authorList>
    </citation>
    <scope>NUCLEOTIDE SEQUENCE [LARGE SCALE GENOMIC DNA]</scope>
    <source>
        <strain evidence="3">Rs-Y01</strain>
    </source>
</reference>
<protein>
    <submittedName>
        <fullName evidence="2">Uncharacterized protein</fullName>
    </submittedName>
</protein>
<evidence type="ECO:0000313" key="3">
    <source>
        <dbReference type="Proteomes" id="UP000218689"/>
    </source>
</evidence>
<comment type="caution">
    <text evidence="2">The sequence shown here is derived from an EMBL/GenBank/DDBJ whole genome shotgun (WGS) entry which is preliminary data.</text>
</comment>
<feature type="transmembrane region" description="Helical" evidence="1">
    <location>
        <begin position="29"/>
        <end position="47"/>
    </location>
</feature>
<dbReference type="Proteomes" id="UP000218689">
    <property type="component" value="Unassembled WGS sequence"/>
</dbReference>
<dbReference type="AlphaFoldDB" id="A0A224XBB5"/>
<dbReference type="InterPro" id="IPR021506">
    <property type="entry name" value="DUF3165"/>
</dbReference>
<sequence length="76" mass="8408">MFYLVVLTLFVLCYLFLAPDDIKKSLNIFVAIIGTVLAVTIIISLIVQNKTTILQGIVVLAGVTLMIESIREINQL</sequence>
<evidence type="ECO:0000256" key="1">
    <source>
        <dbReference type="SAM" id="Phobius"/>
    </source>
</evidence>
<organism evidence="2 3">
    <name type="scientific">Pseudolactococcus reticulitermitis</name>
    <dbReference type="NCBI Taxonomy" id="2025039"/>
    <lineage>
        <taxon>Bacteria</taxon>
        <taxon>Bacillati</taxon>
        <taxon>Bacillota</taxon>
        <taxon>Bacilli</taxon>
        <taxon>Lactobacillales</taxon>
        <taxon>Streptococcaceae</taxon>
        <taxon>Pseudolactococcus</taxon>
    </lineage>
</organism>
<accession>A0A224XBB5</accession>
<keyword evidence="1" id="KW-0812">Transmembrane</keyword>
<keyword evidence="3" id="KW-1185">Reference proteome</keyword>
<keyword evidence="1" id="KW-0472">Membrane</keyword>
<evidence type="ECO:0000313" key="2">
    <source>
        <dbReference type="EMBL" id="GAX47222.1"/>
    </source>
</evidence>
<dbReference type="OrthoDB" id="2242891at2"/>
<name>A0A224XBB5_9LACT</name>
<keyword evidence="1" id="KW-1133">Transmembrane helix</keyword>
<dbReference type="Pfam" id="PF11364">
    <property type="entry name" value="DUF3165"/>
    <property type="match status" value="1"/>
</dbReference>
<dbReference type="EMBL" id="BEDT01000002">
    <property type="protein sequence ID" value="GAX47222.1"/>
    <property type="molecule type" value="Genomic_DNA"/>
</dbReference>